<organism evidence="1 2">
    <name type="scientific">Roseospira goensis</name>
    <dbReference type="NCBI Taxonomy" id="391922"/>
    <lineage>
        <taxon>Bacteria</taxon>
        <taxon>Pseudomonadati</taxon>
        <taxon>Pseudomonadota</taxon>
        <taxon>Alphaproteobacteria</taxon>
        <taxon>Rhodospirillales</taxon>
        <taxon>Rhodospirillaceae</taxon>
        <taxon>Roseospira</taxon>
    </lineage>
</organism>
<evidence type="ECO:0000313" key="2">
    <source>
        <dbReference type="Proteomes" id="UP000555728"/>
    </source>
</evidence>
<protein>
    <submittedName>
        <fullName evidence="1">Uncharacterized protein</fullName>
    </submittedName>
</protein>
<evidence type="ECO:0000313" key="1">
    <source>
        <dbReference type="EMBL" id="MBB4285347.1"/>
    </source>
</evidence>
<dbReference type="RefSeq" id="WP_184432445.1">
    <property type="nucleotide sequence ID" value="NZ_JACIGI010000006.1"/>
</dbReference>
<reference evidence="1 2" key="1">
    <citation type="submission" date="2020-08" db="EMBL/GenBank/DDBJ databases">
        <title>Genome sequencing of Purple Non-Sulfur Bacteria from various extreme environments.</title>
        <authorList>
            <person name="Mayer M."/>
        </authorList>
    </citation>
    <scope>NUCLEOTIDE SEQUENCE [LARGE SCALE GENOMIC DNA]</scope>
    <source>
        <strain evidence="1 2">JA135</strain>
    </source>
</reference>
<gene>
    <name evidence="1" type="ORF">GGD88_001064</name>
</gene>
<keyword evidence="2" id="KW-1185">Reference proteome</keyword>
<dbReference type="Proteomes" id="UP000555728">
    <property type="component" value="Unassembled WGS sequence"/>
</dbReference>
<sequence>MQGFVAGASEAGGAGKFLKGAFEDSDKIMGRRTNSLPFEPDPFCHGFDADPSAVSRVVESILPLLGNPIVVSDPVNGDFETDFKLRQHKAAQWVDRYIIRVIEREPKGSNVYVMRLLYISRDGKVFNQALSVGHNETWILTQIRDRLPL</sequence>
<proteinExistence type="predicted"/>
<dbReference type="AlphaFoldDB" id="A0A7W6WKE1"/>
<dbReference type="EMBL" id="JACIGI010000006">
    <property type="protein sequence ID" value="MBB4285347.1"/>
    <property type="molecule type" value="Genomic_DNA"/>
</dbReference>
<accession>A0A7W6WKE1</accession>
<comment type="caution">
    <text evidence="1">The sequence shown here is derived from an EMBL/GenBank/DDBJ whole genome shotgun (WGS) entry which is preliminary data.</text>
</comment>
<name>A0A7W6WKE1_9PROT</name>